<dbReference type="OrthoDB" id="104711at2"/>
<gene>
    <name evidence="3" type="ORF">SAMN04488055_3492</name>
</gene>
<dbReference type="Pfam" id="PF00487">
    <property type="entry name" value="FA_desaturase"/>
    <property type="match status" value="1"/>
</dbReference>
<dbReference type="Proteomes" id="UP000185003">
    <property type="component" value="Unassembled WGS sequence"/>
</dbReference>
<feature type="transmembrane region" description="Helical" evidence="1">
    <location>
        <begin position="38"/>
        <end position="59"/>
    </location>
</feature>
<keyword evidence="1" id="KW-0812">Transmembrane</keyword>
<evidence type="ECO:0000256" key="1">
    <source>
        <dbReference type="SAM" id="Phobius"/>
    </source>
</evidence>
<dbReference type="GO" id="GO:0008610">
    <property type="term" value="P:lipid biosynthetic process"/>
    <property type="evidence" value="ECO:0007669"/>
    <property type="project" value="UniProtKB-ARBA"/>
</dbReference>
<dbReference type="PANTHER" id="PTHR19353">
    <property type="entry name" value="FATTY ACID DESATURASE 2"/>
    <property type="match status" value="1"/>
</dbReference>
<name>A0A1N6IZV8_9BACT</name>
<sequence length="361" mass="40899">MAKVSFNNKNALFFPSLKASVEEYFQTNNLRKTGNFQLYLKTIVLVPAAVLLYVSLLVFPFHAVAGIALSALLGFVLACIGFNVMHDACHGSYSTKGWVNDTLGLTLNALGGNAFIWKQKHNIIHHTYTNVDGIDDDIAKSPIMRQCSTQTWVPMHRIQHIYVVLVYGISSFAWVFIMDFVKYLSRKVYKTPLQNMKMADHLVFWGSKVLYVAFYIALPIWVVGVQSWLIGFISMHLVMGFTLAIVFQLAHVVEETSFEVVGEDDMVIENEWAIHQIKTTANFAPEDKVVSWFVGGLNYQVEHHLFPRISHVHYPALSKIVESKCKEFGLQYNSMPTMMSAVKSHFRFMRMLGMKPVAATA</sequence>
<feature type="domain" description="Fatty acid desaturase" evidence="2">
    <location>
        <begin position="67"/>
        <end position="334"/>
    </location>
</feature>
<dbReference type="GO" id="GO:0016717">
    <property type="term" value="F:oxidoreductase activity, acting on paired donors, with oxidation of a pair of donors resulting in the reduction of molecular oxygen to two molecules of water"/>
    <property type="evidence" value="ECO:0007669"/>
    <property type="project" value="TreeGrafter"/>
</dbReference>
<dbReference type="EMBL" id="FSRA01000002">
    <property type="protein sequence ID" value="SIO37469.1"/>
    <property type="molecule type" value="Genomic_DNA"/>
</dbReference>
<dbReference type="InterPro" id="IPR005804">
    <property type="entry name" value="FA_desaturase_dom"/>
</dbReference>
<dbReference type="GO" id="GO:0016020">
    <property type="term" value="C:membrane"/>
    <property type="evidence" value="ECO:0007669"/>
    <property type="project" value="TreeGrafter"/>
</dbReference>
<keyword evidence="1" id="KW-1133">Transmembrane helix</keyword>
<dbReference type="InterPro" id="IPR012171">
    <property type="entry name" value="Fatty_acid_desaturase"/>
</dbReference>
<protein>
    <submittedName>
        <fullName evidence="3">Linoleoyl-CoA desaturase</fullName>
    </submittedName>
</protein>
<dbReference type="PANTHER" id="PTHR19353:SF19">
    <property type="entry name" value="DELTA(5) FATTY ACID DESATURASE C-RELATED"/>
    <property type="match status" value="1"/>
</dbReference>
<dbReference type="AlphaFoldDB" id="A0A1N6IZV8"/>
<organism evidence="3 4">
    <name type="scientific">Chitinophaga niabensis</name>
    <dbReference type="NCBI Taxonomy" id="536979"/>
    <lineage>
        <taxon>Bacteria</taxon>
        <taxon>Pseudomonadati</taxon>
        <taxon>Bacteroidota</taxon>
        <taxon>Chitinophagia</taxon>
        <taxon>Chitinophagales</taxon>
        <taxon>Chitinophagaceae</taxon>
        <taxon>Chitinophaga</taxon>
    </lineage>
</organism>
<keyword evidence="4" id="KW-1185">Reference proteome</keyword>
<evidence type="ECO:0000259" key="2">
    <source>
        <dbReference type="Pfam" id="PF00487"/>
    </source>
</evidence>
<feature type="transmembrane region" description="Helical" evidence="1">
    <location>
        <begin position="202"/>
        <end position="222"/>
    </location>
</feature>
<dbReference type="RefSeq" id="WP_074240728.1">
    <property type="nucleotide sequence ID" value="NZ_FSRA01000002.1"/>
</dbReference>
<dbReference type="CDD" id="cd03506">
    <property type="entry name" value="Delta6-FADS-like"/>
    <property type="match status" value="1"/>
</dbReference>
<proteinExistence type="predicted"/>
<reference evidence="3 4" key="1">
    <citation type="submission" date="2016-11" db="EMBL/GenBank/DDBJ databases">
        <authorList>
            <person name="Jaros S."/>
            <person name="Januszkiewicz K."/>
            <person name="Wedrychowicz H."/>
        </authorList>
    </citation>
    <scope>NUCLEOTIDE SEQUENCE [LARGE SCALE GENOMIC DNA]</scope>
    <source>
        <strain evidence="3 4">DSM 24787</strain>
    </source>
</reference>
<evidence type="ECO:0000313" key="3">
    <source>
        <dbReference type="EMBL" id="SIO37469.1"/>
    </source>
</evidence>
<feature type="transmembrane region" description="Helical" evidence="1">
    <location>
        <begin position="65"/>
        <end position="85"/>
    </location>
</feature>
<dbReference type="STRING" id="536979.SAMN04488055_3492"/>
<evidence type="ECO:0000313" key="4">
    <source>
        <dbReference type="Proteomes" id="UP000185003"/>
    </source>
</evidence>
<dbReference type="PIRSF" id="PIRSF015921">
    <property type="entry name" value="FA_sphinglp_des"/>
    <property type="match status" value="1"/>
</dbReference>
<keyword evidence="1" id="KW-0472">Membrane</keyword>
<accession>A0A1N6IZV8</accession>
<feature type="transmembrane region" description="Helical" evidence="1">
    <location>
        <begin position="161"/>
        <end position="181"/>
    </location>
</feature>
<feature type="transmembrane region" description="Helical" evidence="1">
    <location>
        <begin position="228"/>
        <end position="247"/>
    </location>
</feature>